<dbReference type="OMA" id="DREMESY"/>
<dbReference type="Gene3D" id="3.30.70.330">
    <property type="match status" value="1"/>
</dbReference>
<dbReference type="eggNOG" id="KOG0533">
    <property type="taxonomic scope" value="Eukaryota"/>
</dbReference>
<feature type="region of interest" description="Disordered" evidence="3">
    <location>
        <begin position="1"/>
        <end position="57"/>
    </location>
</feature>
<sequence>MASRLDQALDEVIKDRRGNSNNSKRSNNFGRNTRRDNGSGSGGAIRKRVGGGNSSPAIRSFVRTVNVMEERRGGGGRNVDGQWSHDMFDDEDVPRSSILSRLGTARGGQGGRSDRGVEICVENLHYNVTEQDVKELFNTVADVTKAKLIFDQSGRSTGLAYISYQTLSDAEKAIQKYNNIELDGQPMQIKISERAASRPRSSAGSRFNSDRLSSRLGGRLGNTNSNSSSGRRNDREDYRQKRSNRASRPSRNNDKKDDRQKKAPTAEDLDREMESYMKSNSVDNNTSNNNGNNNNNNNNSSNTAFDEDIEMMLE</sequence>
<dbReference type="PROSITE" id="PS50102">
    <property type="entry name" value="RRM"/>
    <property type="match status" value="1"/>
</dbReference>
<feature type="domain" description="RRM" evidence="4">
    <location>
        <begin position="117"/>
        <end position="194"/>
    </location>
</feature>
<feature type="compositionally biased region" description="Low complexity" evidence="3">
    <location>
        <begin position="19"/>
        <end position="31"/>
    </location>
</feature>
<dbReference type="STRING" id="1220926.S2KFZ2"/>
<feature type="compositionally biased region" description="Acidic residues" evidence="3">
    <location>
        <begin position="305"/>
        <end position="314"/>
    </location>
</feature>
<keyword evidence="6" id="KW-1185">Reference proteome</keyword>
<dbReference type="InParanoid" id="S2KFZ2"/>
<feature type="compositionally biased region" description="Basic and acidic residues" evidence="3">
    <location>
        <begin position="251"/>
        <end position="265"/>
    </location>
</feature>
<evidence type="ECO:0000259" key="4">
    <source>
        <dbReference type="PROSITE" id="PS50102"/>
    </source>
</evidence>
<dbReference type="GO" id="GO:0003729">
    <property type="term" value="F:mRNA binding"/>
    <property type="evidence" value="ECO:0007669"/>
    <property type="project" value="TreeGrafter"/>
</dbReference>
<dbReference type="InterPro" id="IPR000504">
    <property type="entry name" value="RRM_dom"/>
</dbReference>
<feature type="compositionally biased region" description="Low complexity" evidence="3">
    <location>
        <begin position="215"/>
        <end position="230"/>
    </location>
</feature>
<feature type="region of interest" description="Disordered" evidence="3">
    <location>
        <begin position="193"/>
        <end position="314"/>
    </location>
</feature>
<dbReference type="InterPro" id="IPR051229">
    <property type="entry name" value="ALYREF_mRNA_export"/>
</dbReference>
<evidence type="ECO:0000256" key="2">
    <source>
        <dbReference type="PROSITE-ProRule" id="PRU00176"/>
    </source>
</evidence>
<dbReference type="AlphaFoldDB" id="S2KFZ2"/>
<dbReference type="InterPro" id="IPR012677">
    <property type="entry name" value="Nucleotide-bd_a/b_plait_sf"/>
</dbReference>
<feature type="compositionally biased region" description="Low complexity" evidence="3">
    <location>
        <begin position="279"/>
        <end position="302"/>
    </location>
</feature>
<proteinExistence type="predicted"/>
<organism evidence="5 6">
    <name type="scientific">Mucor circinelloides f. circinelloides (strain 1006PhL)</name>
    <name type="common">Mucormycosis agent</name>
    <name type="synonym">Calyptromyces circinelloides</name>
    <dbReference type="NCBI Taxonomy" id="1220926"/>
    <lineage>
        <taxon>Eukaryota</taxon>
        <taxon>Fungi</taxon>
        <taxon>Fungi incertae sedis</taxon>
        <taxon>Mucoromycota</taxon>
        <taxon>Mucoromycotina</taxon>
        <taxon>Mucoromycetes</taxon>
        <taxon>Mucorales</taxon>
        <taxon>Mucorineae</taxon>
        <taxon>Mucoraceae</taxon>
        <taxon>Mucor</taxon>
    </lineage>
</organism>
<dbReference type="PANTHER" id="PTHR19965">
    <property type="entry name" value="RNA AND EXPORT FACTOR BINDING PROTEIN"/>
    <property type="match status" value="1"/>
</dbReference>
<protein>
    <recommendedName>
        <fullName evidence="4">RRM domain-containing protein</fullName>
    </recommendedName>
</protein>
<dbReference type="EMBL" id="KE123910">
    <property type="protein sequence ID" value="EPB91305.1"/>
    <property type="molecule type" value="Genomic_DNA"/>
</dbReference>
<dbReference type="Pfam" id="PF00076">
    <property type="entry name" value="RRM_1"/>
    <property type="match status" value="1"/>
</dbReference>
<reference evidence="6" key="1">
    <citation type="submission" date="2013-05" db="EMBL/GenBank/DDBJ databases">
        <title>The Genome sequence of Mucor circinelloides f. circinelloides 1006PhL.</title>
        <authorList>
            <consortium name="The Broad Institute Genomics Platform"/>
            <person name="Cuomo C."/>
            <person name="Earl A."/>
            <person name="Findley K."/>
            <person name="Lee S.C."/>
            <person name="Walker B."/>
            <person name="Young S."/>
            <person name="Zeng Q."/>
            <person name="Gargeya S."/>
            <person name="Fitzgerald M."/>
            <person name="Haas B."/>
            <person name="Abouelleil A."/>
            <person name="Allen A.W."/>
            <person name="Alvarado L."/>
            <person name="Arachchi H.M."/>
            <person name="Berlin A.M."/>
            <person name="Chapman S.B."/>
            <person name="Gainer-Dewar J."/>
            <person name="Goldberg J."/>
            <person name="Griggs A."/>
            <person name="Gujja S."/>
            <person name="Hansen M."/>
            <person name="Howarth C."/>
            <person name="Imamovic A."/>
            <person name="Ireland A."/>
            <person name="Larimer J."/>
            <person name="McCowan C."/>
            <person name="Murphy C."/>
            <person name="Pearson M."/>
            <person name="Poon T.W."/>
            <person name="Priest M."/>
            <person name="Roberts A."/>
            <person name="Saif S."/>
            <person name="Shea T."/>
            <person name="Sisk P."/>
            <person name="Sykes S."/>
            <person name="Wortman J."/>
            <person name="Nusbaum C."/>
            <person name="Birren B."/>
        </authorList>
    </citation>
    <scope>NUCLEOTIDE SEQUENCE [LARGE SCALE GENOMIC DNA]</scope>
    <source>
        <strain evidence="6">1006PhL</strain>
    </source>
</reference>
<gene>
    <name evidence="5" type="ORF">HMPREF1544_01822</name>
</gene>
<dbReference type="VEuPathDB" id="FungiDB:HMPREF1544_01822"/>
<dbReference type="GO" id="GO:0006406">
    <property type="term" value="P:mRNA export from nucleus"/>
    <property type="evidence" value="ECO:0007669"/>
    <property type="project" value="TreeGrafter"/>
</dbReference>
<evidence type="ECO:0000256" key="1">
    <source>
        <dbReference type="ARBA" id="ARBA00022884"/>
    </source>
</evidence>
<feature type="compositionally biased region" description="Basic and acidic residues" evidence="3">
    <location>
        <begin position="231"/>
        <end position="240"/>
    </location>
</feature>
<dbReference type="Proteomes" id="UP000014254">
    <property type="component" value="Unassembled WGS sequence"/>
</dbReference>
<dbReference type="GO" id="GO:0005634">
    <property type="term" value="C:nucleus"/>
    <property type="evidence" value="ECO:0007669"/>
    <property type="project" value="TreeGrafter"/>
</dbReference>
<dbReference type="InterPro" id="IPR035979">
    <property type="entry name" value="RBD_domain_sf"/>
</dbReference>
<evidence type="ECO:0000256" key="3">
    <source>
        <dbReference type="SAM" id="MobiDB-lite"/>
    </source>
</evidence>
<dbReference type="CDD" id="cd12418">
    <property type="entry name" value="RRM_Aly_REF_like"/>
    <property type="match status" value="1"/>
</dbReference>
<accession>S2KFZ2</accession>
<evidence type="ECO:0000313" key="6">
    <source>
        <dbReference type="Proteomes" id="UP000014254"/>
    </source>
</evidence>
<name>S2KFZ2_MUCC1</name>
<dbReference type="PANTHER" id="PTHR19965:SF82">
    <property type="entry name" value="THO COMPLEX SUBUNIT 4"/>
    <property type="match status" value="1"/>
</dbReference>
<dbReference type="SMART" id="SM00360">
    <property type="entry name" value="RRM"/>
    <property type="match status" value="1"/>
</dbReference>
<dbReference type="OrthoDB" id="346839at2759"/>
<dbReference type="SUPFAM" id="SSF54928">
    <property type="entry name" value="RNA-binding domain, RBD"/>
    <property type="match status" value="1"/>
</dbReference>
<evidence type="ECO:0000313" key="5">
    <source>
        <dbReference type="EMBL" id="EPB91305.1"/>
    </source>
</evidence>
<dbReference type="FunCoup" id="S2KFZ2">
    <property type="interactions" value="377"/>
</dbReference>
<keyword evidence="1 2" id="KW-0694">RNA-binding</keyword>